<reference evidence="1 2" key="1">
    <citation type="submission" date="2013-02" db="EMBL/GenBank/DDBJ databases">
        <title>The complete genome sequence of Corynebacterium callunae DSM 20147.</title>
        <authorList>
            <person name="Ruckert C."/>
            <person name="Albersmeier A."/>
            <person name="Kalinowski J."/>
        </authorList>
    </citation>
    <scope>NUCLEOTIDE SEQUENCE [LARGE SCALE GENOMIC DNA]</scope>
    <source>
        <strain evidence="1 2">DSM 20147</strain>
    </source>
</reference>
<protein>
    <submittedName>
        <fullName evidence="1">Uncharacterized protein</fullName>
    </submittedName>
</protein>
<keyword evidence="2" id="KW-1185">Reference proteome</keyword>
<dbReference type="AlphaFoldDB" id="M1UP04"/>
<gene>
    <name evidence="1" type="ORF">H924_12800</name>
</gene>
<evidence type="ECO:0000313" key="2">
    <source>
        <dbReference type="Proteomes" id="UP000011760"/>
    </source>
</evidence>
<dbReference type="Proteomes" id="UP000011760">
    <property type="component" value="Chromosome"/>
</dbReference>
<dbReference type="KEGG" id="ccn:H924_12800"/>
<dbReference type="InterPro" id="IPR012467">
    <property type="entry name" value="DUF1684"/>
</dbReference>
<dbReference type="PATRIC" id="fig|1121353.3.peg.2615"/>
<dbReference type="eggNOG" id="COG3358">
    <property type="taxonomic scope" value="Bacteria"/>
</dbReference>
<dbReference type="PANTHER" id="PTHR41913:SF1">
    <property type="entry name" value="DUF1684 DOMAIN-CONTAINING PROTEIN"/>
    <property type="match status" value="1"/>
</dbReference>
<name>M1UP04_9CORY</name>
<dbReference type="Pfam" id="PF07920">
    <property type="entry name" value="DUF1684"/>
    <property type="match status" value="1"/>
</dbReference>
<dbReference type="HOGENOM" id="CLU_121713_0_0_11"/>
<sequence length="191" mass="21189">MGIHLPPSFTTTGTLQILPGEIAQTTSFNLAIAERIGEIALEVYDRQSPAETRFRTIETYPPAAHWQLRARFYPQAESVNLTAADGLIVPTPTVGWVVFEKEGREFRLRVCNVGQRLRAVFSDKTTSQGVFRFRCLDIEAPDINGETVVDFNRAYLPAVAFSEHFLCAGPSIANGLNLEVEAGEKWVVGDF</sequence>
<accession>M1UP04</accession>
<dbReference type="EMBL" id="CP004354">
    <property type="protein sequence ID" value="AGG67979.1"/>
    <property type="molecule type" value="Genomic_DNA"/>
</dbReference>
<evidence type="ECO:0000313" key="1">
    <source>
        <dbReference type="EMBL" id="AGG67979.1"/>
    </source>
</evidence>
<proteinExistence type="predicted"/>
<dbReference type="PANTHER" id="PTHR41913">
    <property type="entry name" value="DUF1684 DOMAIN-CONTAINING PROTEIN"/>
    <property type="match status" value="1"/>
</dbReference>
<organism evidence="1 2">
    <name type="scientific">Corynebacterium callunae DSM 20147</name>
    <dbReference type="NCBI Taxonomy" id="1121353"/>
    <lineage>
        <taxon>Bacteria</taxon>
        <taxon>Bacillati</taxon>
        <taxon>Actinomycetota</taxon>
        <taxon>Actinomycetes</taxon>
        <taxon>Mycobacteriales</taxon>
        <taxon>Corynebacteriaceae</taxon>
        <taxon>Corynebacterium</taxon>
    </lineage>
</organism>